<feature type="non-terminal residue" evidence="3">
    <location>
        <position position="1"/>
    </location>
</feature>
<protein>
    <recommendedName>
        <fullName evidence="4">Tetratricopeptide repeat-like domain-containing protein</fullName>
    </recommendedName>
</protein>
<feature type="region of interest" description="Disordered" evidence="1">
    <location>
        <begin position="222"/>
        <end position="244"/>
    </location>
</feature>
<name>A0A382FMM6_9ZZZZ</name>
<evidence type="ECO:0000256" key="1">
    <source>
        <dbReference type="SAM" id="MobiDB-lite"/>
    </source>
</evidence>
<keyword evidence="2" id="KW-0812">Transmembrane</keyword>
<proteinExistence type="predicted"/>
<organism evidence="3">
    <name type="scientific">marine metagenome</name>
    <dbReference type="NCBI Taxonomy" id="408172"/>
    <lineage>
        <taxon>unclassified sequences</taxon>
        <taxon>metagenomes</taxon>
        <taxon>ecological metagenomes</taxon>
    </lineage>
</organism>
<dbReference type="Gene3D" id="1.25.40.10">
    <property type="entry name" value="Tetratricopeptide repeat domain"/>
    <property type="match status" value="1"/>
</dbReference>
<keyword evidence="2" id="KW-0472">Membrane</keyword>
<keyword evidence="2" id="KW-1133">Transmembrane helix</keyword>
<sequence>VEPSVHQIEEDKLTLFMEWLLANWLHVVLVVSFAFVVGTYTYKKKVEAVEKEEKAAEDLLAAIYPEFEVDTVDPTKPASERLHQVAKDYPGTKAANNAVFLQASALYEEGRFTEATAAFKAYLNLAGSRLLAAAAQFGLAASEDAVGEKDKAERSYGVVISRYGSSTEAMQARVALAKLILAQPNPDTVKAKELLLAAAQESQSGGIPGFWGRESERMLASLPVQAETKAGSTEGISEETKKEE</sequence>
<dbReference type="SUPFAM" id="SSF48452">
    <property type="entry name" value="TPR-like"/>
    <property type="match status" value="1"/>
</dbReference>
<evidence type="ECO:0000313" key="3">
    <source>
        <dbReference type="EMBL" id="SVB63875.1"/>
    </source>
</evidence>
<dbReference type="AlphaFoldDB" id="A0A382FMM6"/>
<gene>
    <name evidence="3" type="ORF">METZ01_LOCUS216729</name>
</gene>
<dbReference type="InterPro" id="IPR011990">
    <property type="entry name" value="TPR-like_helical_dom_sf"/>
</dbReference>
<dbReference type="EMBL" id="UINC01050651">
    <property type="protein sequence ID" value="SVB63875.1"/>
    <property type="molecule type" value="Genomic_DNA"/>
</dbReference>
<feature type="transmembrane region" description="Helical" evidence="2">
    <location>
        <begin position="20"/>
        <end position="42"/>
    </location>
</feature>
<accession>A0A382FMM6</accession>
<reference evidence="3" key="1">
    <citation type="submission" date="2018-05" db="EMBL/GenBank/DDBJ databases">
        <authorList>
            <person name="Lanie J.A."/>
            <person name="Ng W.-L."/>
            <person name="Kazmierczak K.M."/>
            <person name="Andrzejewski T.M."/>
            <person name="Davidsen T.M."/>
            <person name="Wayne K.J."/>
            <person name="Tettelin H."/>
            <person name="Glass J.I."/>
            <person name="Rusch D."/>
            <person name="Podicherti R."/>
            <person name="Tsui H.-C.T."/>
            <person name="Winkler M.E."/>
        </authorList>
    </citation>
    <scope>NUCLEOTIDE SEQUENCE</scope>
</reference>
<evidence type="ECO:0000256" key="2">
    <source>
        <dbReference type="SAM" id="Phobius"/>
    </source>
</evidence>
<evidence type="ECO:0008006" key="4">
    <source>
        <dbReference type="Google" id="ProtNLM"/>
    </source>
</evidence>